<dbReference type="RefSeq" id="WP_173224275.1">
    <property type="nucleotide sequence ID" value="NZ_CP048104.1"/>
</dbReference>
<keyword evidence="2 7" id="KW-0929">Antimicrobial</keyword>
<protein>
    <recommendedName>
        <fullName evidence="7">Lantibiotic</fullName>
    </recommendedName>
</protein>
<reference evidence="8 9" key="1">
    <citation type="submission" date="2020-01" db="EMBL/GenBank/DDBJ databases">
        <authorList>
            <person name="Gulvik C.A."/>
            <person name="Batra D.G."/>
        </authorList>
    </citation>
    <scope>NUCLEOTIDE SEQUENCE [LARGE SCALE GENOMIC DNA]</scope>
    <source>
        <strain evidence="8 9">W9323</strain>
    </source>
</reference>
<accession>A0A7D4BIL7</accession>
<evidence type="ECO:0000256" key="3">
    <source>
        <dbReference type="ARBA" id="ARBA00022784"/>
    </source>
</evidence>
<dbReference type="Proteomes" id="UP000503088">
    <property type="component" value="Chromosome"/>
</dbReference>
<proteinExistence type="inferred from homology"/>
<gene>
    <name evidence="8" type="ORF">GXN76_14455</name>
</gene>
<comment type="function">
    <text evidence="7">Lanthionine-containing peptide antibiotic (lantibiotic) active on Gram-positive bacteria. The bactericidal activity of lantibiotics is based on depolarization of energized bacterial cytoplasmic membranes, initiated by the formation of aqueous transmembrane pores.</text>
</comment>
<evidence type="ECO:0000256" key="4">
    <source>
        <dbReference type="ARBA" id="ARBA00022789"/>
    </source>
</evidence>
<dbReference type="GO" id="GO:0031640">
    <property type="term" value="P:killing of cells of another organism"/>
    <property type="evidence" value="ECO:0007669"/>
    <property type="project" value="UniProtKB-UniRule"/>
</dbReference>
<dbReference type="InterPro" id="IPR007682">
    <property type="entry name" value="Lantibiotic_typ-A_Lactobact"/>
</dbReference>
<dbReference type="GO" id="GO:0005576">
    <property type="term" value="C:extracellular region"/>
    <property type="evidence" value="ECO:0007669"/>
    <property type="project" value="InterPro"/>
</dbReference>
<name>A0A7D4BIL7_9BACL</name>
<evidence type="ECO:0000313" key="9">
    <source>
        <dbReference type="Proteomes" id="UP000503088"/>
    </source>
</evidence>
<evidence type="ECO:0000256" key="7">
    <source>
        <dbReference type="RuleBase" id="RU362078"/>
    </source>
</evidence>
<dbReference type="NCBIfam" id="NF000539">
    <property type="entry name" value="plantaricin"/>
    <property type="match status" value="1"/>
</dbReference>
<evidence type="ECO:0000256" key="1">
    <source>
        <dbReference type="ARBA" id="ARBA00009379"/>
    </source>
</evidence>
<dbReference type="GO" id="GO:0005102">
    <property type="term" value="F:signaling receptor binding"/>
    <property type="evidence" value="ECO:0007669"/>
    <property type="project" value="UniProtKB-KW"/>
</dbReference>
<evidence type="ECO:0000256" key="2">
    <source>
        <dbReference type="ARBA" id="ARBA00022529"/>
    </source>
</evidence>
<dbReference type="Pfam" id="PF04604">
    <property type="entry name" value="L_biotic_typeA"/>
    <property type="match status" value="1"/>
</dbReference>
<keyword evidence="5 7" id="KW-0044">Antibiotic</keyword>
<dbReference type="InterPro" id="IPR027635">
    <property type="entry name" value="Lantibiotic2_lead_pep_dom"/>
</dbReference>
<sequence>MTKDMIVKAWKDPFARPSNAPSNPAGDVYMELEEAELDQVVGGTEAQAFATIGAKCTVETCSAVIWC</sequence>
<dbReference type="AlphaFoldDB" id="A0A7D4BIL7"/>
<keyword evidence="4 7" id="KW-0425">Lantibiotic</keyword>
<organism evidence="8 9">
    <name type="scientific">Kroppenstedtia pulmonis</name>
    <dbReference type="NCBI Taxonomy" id="1380685"/>
    <lineage>
        <taxon>Bacteria</taxon>
        <taxon>Bacillati</taxon>
        <taxon>Bacillota</taxon>
        <taxon>Bacilli</taxon>
        <taxon>Bacillales</taxon>
        <taxon>Thermoactinomycetaceae</taxon>
        <taxon>Kroppenstedtia</taxon>
    </lineage>
</organism>
<evidence type="ECO:0000313" key="8">
    <source>
        <dbReference type="EMBL" id="QKG85535.1"/>
    </source>
</evidence>
<evidence type="ECO:0000256" key="6">
    <source>
        <dbReference type="ARBA" id="ARBA00023048"/>
    </source>
</evidence>
<dbReference type="NCBIfam" id="TIGR03898">
    <property type="entry name" value="lanti_MRSA_kill"/>
    <property type="match status" value="1"/>
</dbReference>
<keyword evidence="3" id="KW-0883">Thioether bond</keyword>
<dbReference type="KEGG" id="kpul:GXN76_14455"/>
<keyword evidence="6 7" id="KW-0078">Bacteriocin</keyword>
<comment type="similarity">
    <text evidence="1 7">Belongs to the type A lantibiotic family.</text>
</comment>
<keyword evidence="9" id="KW-1185">Reference proteome</keyword>
<comment type="PTM">
    <text evidence="7">Maturation of lantibiotics involves the enzymatic conversion of Thr, and Ser into dehydrated AA and the formation of thioether bonds with cysteine. This is followed by membrane translocation and cleavage of the modified precursor.</text>
</comment>
<dbReference type="GO" id="GO:0042742">
    <property type="term" value="P:defense response to bacterium"/>
    <property type="evidence" value="ECO:0007669"/>
    <property type="project" value="UniProtKB-UniRule"/>
</dbReference>
<evidence type="ECO:0000256" key="5">
    <source>
        <dbReference type="ARBA" id="ARBA00023022"/>
    </source>
</evidence>
<dbReference type="EMBL" id="CP048104">
    <property type="protein sequence ID" value="QKG85535.1"/>
    <property type="molecule type" value="Genomic_DNA"/>
</dbReference>